<evidence type="ECO:0000313" key="1">
    <source>
        <dbReference type="EMBL" id="KKK70722.1"/>
    </source>
</evidence>
<protein>
    <submittedName>
        <fullName evidence="1">Uncharacterized protein</fullName>
    </submittedName>
</protein>
<sequence>MAEQLSAEQRATALVVRYGRDGTLHDTRQWIELAIQAAEKQARERVREMCLRIAESCEVQEETIATYLTRWDLIIRASIANEIRQLDLTKDLAPCTEEGK</sequence>
<comment type="caution">
    <text evidence="1">The sequence shown here is derived from an EMBL/GenBank/DDBJ whole genome shotgun (WGS) entry which is preliminary data.</text>
</comment>
<name>A0A0F8XNU7_9ZZZZ</name>
<organism evidence="1">
    <name type="scientific">marine sediment metagenome</name>
    <dbReference type="NCBI Taxonomy" id="412755"/>
    <lineage>
        <taxon>unclassified sequences</taxon>
        <taxon>metagenomes</taxon>
        <taxon>ecological metagenomes</taxon>
    </lineage>
</organism>
<proteinExistence type="predicted"/>
<gene>
    <name evidence="1" type="ORF">LCGC14_2921130</name>
</gene>
<reference evidence="1" key="1">
    <citation type="journal article" date="2015" name="Nature">
        <title>Complex archaea that bridge the gap between prokaryotes and eukaryotes.</title>
        <authorList>
            <person name="Spang A."/>
            <person name="Saw J.H."/>
            <person name="Jorgensen S.L."/>
            <person name="Zaremba-Niedzwiedzka K."/>
            <person name="Martijn J."/>
            <person name="Lind A.E."/>
            <person name="van Eijk R."/>
            <person name="Schleper C."/>
            <person name="Guy L."/>
            <person name="Ettema T.J."/>
        </authorList>
    </citation>
    <scope>NUCLEOTIDE SEQUENCE</scope>
</reference>
<accession>A0A0F8XNU7</accession>
<dbReference type="EMBL" id="LAZR01058055">
    <property type="protein sequence ID" value="KKK70722.1"/>
    <property type="molecule type" value="Genomic_DNA"/>
</dbReference>
<dbReference type="AlphaFoldDB" id="A0A0F8XNU7"/>